<proteinExistence type="predicted"/>
<keyword evidence="2" id="KW-1185">Reference proteome</keyword>
<dbReference type="AlphaFoldDB" id="A0A7X6DJN2"/>
<dbReference type="EMBL" id="VTOX01000010">
    <property type="protein sequence ID" value="NKE68401.1"/>
    <property type="molecule type" value="Genomic_DNA"/>
</dbReference>
<reference evidence="1 2" key="1">
    <citation type="journal article" date="2020" name="Nature">
        <title>Bacterial chemolithoautotrophy via manganese oxidation.</title>
        <authorList>
            <person name="Yu H."/>
            <person name="Leadbetter J.R."/>
        </authorList>
    </citation>
    <scope>NUCLEOTIDE SEQUENCE [LARGE SCALE GENOMIC DNA]</scope>
    <source>
        <strain evidence="1 2">RBP-1</strain>
    </source>
</reference>
<gene>
    <name evidence="1" type="ORF">RAMLITH_21525</name>
</gene>
<dbReference type="RefSeq" id="WP_168109520.1">
    <property type="nucleotide sequence ID" value="NZ_VTOX01000010.1"/>
</dbReference>
<evidence type="ECO:0000313" key="1">
    <source>
        <dbReference type="EMBL" id="NKE68401.1"/>
    </source>
</evidence>
<evidence type="ECO:0000313" key="2">
    <source>
        <dbReference type="Proteomes" id="UP000521868"/>
    </source>
</evidence>
<sequence length="123" mass="13248">MKIEVIGHVQNSSIPAGFPVCTELTPSNVGNMSARILAVMSATPQASSSDIRSLIAARFEKRYENLEDFAGKLQFLVGTGHLQEEEGMFAVTEKGASLVTWINSARPQMLERSTSANAGDVPH</sequence>
<protein>
    <submittedName>
        <fullName evidence="1">General secretion pathway protein GspK</fullName>
    </submittedName>
</protein>
<dbReference type="Proteomes" id="UP000521868">
    <property type="component" value="Unassembled WGS sequence"/>
</dbReference>
<organism evidence="1 2">
    <name type="scientific">Ramlibacter lithotrophicus</name>
    <dbReference type="NCBI Taxonomy" id="2606681"/>
    <lineage>
        <taxon>Bacteria</taxon>
        <taxon>Pseudomonadati</taxon>
        <taxon>Pseudomonadota</taxon>
        <taxon>Betaproteobacteria</taxon>
        <taxon>Burkholderiales</taxon>
        <taxon>Comamonadaceae</taxon>
        <taxon>Ramlibacter</taxon>
    </lineage>
</organism>
<accession>A0A7X6DJN2</accession>
<comment type="caution">
    <text evidence="1">The sequence shown here is derived from an EMBL/GenBank/DDBJ whole genome shotgun (WGS) entry which is preliminary data.</text>
</comment>
<name>A0A7X6DJN2_9BURK</name>